<keyword evidence="4" id="KW-1185">Reference proteome</keyword>
<dbReference type="Pfam" id="PF02517">
    <property type="entry name" value="Rce1-like"/>
    <property type="match status" value="1"/>
</dbReference>
<dbReference type="InterPro" id="IPR052710">
    <property type="entry name" value="CAAX_protease"/>
</dbReference>
<feature type="transmembrane region" description="Helical" evidence="1">
    <location>
        <begin position="185"/>
        <end position="207"/>
    </location>
</feature>
<feature type="transmembrane region" description="Helical" evidence="1">
    <location>
        <begin position="71"/>
        <end position="89"/>
    </location>
</feature>
<feature type="transmembrane region" description="Helical" evidence="1">
    <location>
        <begin position="42"/>
        <end position="65"/>
    </location>
</feature>
<feature type="transmembrane region" description="Helical" evidence="1">
    <location>
        <begin position="12"/>
        <end position="30"/>
    </location>
</feature>
<organism evidence="3 4">
    <name type="scientific">Rhizobium rhododendri</name>
    <dbReference type="NCBI Taxonomy" id="2506430"/>
    <lineage>
        <taxon>Bacteria</taxon>
        <taxon>Pseudomonadati</taxon>
        <taxon>Pseudomonadota</taxon>
        <taxon>Alphaproteobacteria</taxon>
        <taxon>Hyphomicrobiales</taxon>
        <taxon>Rhizobiaceae</taxon>
        <taxon>Rhizobium/Agrobacterium group</taxon>
        <taxon>Rhizobium</taxon>
    </lineage>
</organism>
<evidence type="ECO:0000256" key="1">
    <source>
        <dbReference type="SAM" id="Phobius"/>
    </source>
</evidence>
<dbReference type="PANTHER" id="PTHR36435">
    <property type="entry name" value="SLR1288 PROTEIN"/>
    <property type="match status" value="1"/>
</dbReference>
<keyword evidence="3" id="KW-0482">Metalloprotease</keyword>
<reference evidence="3 4" key="2">
    <citation type="journal article" date="2023" name="MicrobiologyOpen">
        <title>Genomics of the tumorigenes clade of the family Rhizobiaceae and description of Rhizobium rhododendri sp. nov.</title>
        <authorList>
            <person name="Kuzmanovic N."/>
            <person name="diCenzo G.C."/>
            <person name="Bunk B."/>
            <person name="Sproeer C."/>
            <person name="Fruehling A."/>
            <person name="Neumann-Schaal M."/>
            <person name="Overmann J."/>
            <person name="Smalla K."/>
        </authorList>
    </citation>
    <scope>NUCLEOTIDE SEQUENCE [LARGE SCALE GENOMIC DNA]</scope>
    <source>
        <strain evidence="4">rho-6.2</strain>
        <plasmid evidence="3 4">unnamed1</plasmid>
    </source>
</reference>
<accession>A0ABY8IPK5</accession>
<dbReference type="GO" id="GO:0008237">
    <property type="term" value="F:metallopeptidase activity"/>
    <property type="evidence" value="ECO:0007669"/>
    <property type="project" value="UniProtKB-KW"/>
</dbReference>
<keyword evidence="3" id="KW-0378">Hydrolase</keyword>
<feature type="transmembrane region" description="Helical" evidence="1">
    <location>
        <begin position="126"/>
        <end position="148"/>
    </location>
</feature>
<evidence type="ECO:0000313" key="3">
    <source>
        <dbReference type="EMBL" id="WFS24965.1"/>
    </source>
</evidence>
<protein>
    <submittedName>
        <fullName evidence="3">CPBP family intramembrane metalloprotease</fullName>
    </submittedName>
</protein>
<evidence type="ECO:0000313" key="4">
    <source>
        <dbReference type="Proteomes" id="UP000318939"/>
    </source>
</evidence>
<keyword evidence="1" id="KW-0812">Transmembrane</keyword>
<feature type="transmembrane region" description="Helical" evidence="1">
    <location>
        <begin position="155"/>
        <end position="173"/>
    </location>
</feature>
<dbReference type="Proteomes" id="UP000318939">
    <property type="component" value="Plasmid unnamed1"/>
</dbReference>
<keyword evidence="1" id="KW-0472">Membrane</keyword>
<dbReference type="InterPro" id="IPR003675">
    <property type="entry name" value="Rce1/LyrA-like_dom"/>
</dbReference>
<gene>
    <name evidence="3" type="ORF">PR018_21970</name>
</gene>
<sequence>MVKFVGQGIAWPMVFAVVFLAIVISTFRWWDLGFSAFSVRTALKLSWLPMVYMAALGVLMAIVGLPPLRSAIFIGINTVFVGMSEEVMFRGILFSGLRSKLRLWPSLWVCCGLFGFVHVLNALATAQWTVATLQAVAAFQTGFMLMALRLRTGSLYPVILLHAVWDCLLLLVACHTGGGSPNQPLPAYAFVAPLFLLPNFLYALYLLRPKGLAKN</sequence>
<feature type="transmembrane region" description="Helical" evidence="1">
    <location>
        <begin position="101"/>
        <end position="120"/>
    </location>
</feature>
<dbReference type="EMBL" id="CP117268">
    <property type="protein sequence ID" value="WFS24965.1"/>
    <property type="molecule type" value="Genomic_DNA"/>
</dbReference>
<keyword evidence="3" id="KW-0645">Protease</keyword>
<proteinExistence type="predicted"/>
<dbReference type="RefSeq" id="WP_161991006.1">
    <property type="nucleotide sequence ID" value="NZ_CP117268.1"/>
</dbReference>
<name>A0ABY8IPK5_9HYPH</name>
<reference evidence="3 4" key="1">
    <citation type="journal article" date="2019" name="Phytopathology">
        <title>A Novel Group of Rhizobium tumorigenes-Like Agrobacteria Associated with Crown Gall Disease of Rhododendron and Blueberry.</title>
        <authorList>
            <person name="Kuzmanovic N."/>
            <person name="Behrens P."/>
            <person name="Idczak E."/>
            <person name="Wagner S."/>
            <person name="Gotz M."/>
            <person name="Sproer C."/>
            <person name="Bunk B."/>
            <person name="Overmann J."/>
            <person name="Smalla K."/>
        </authorList>
    </citation>
    <scope>NUCLEOTIDE SEQUENCE [LARGE SCALE GENOMIC DNA]</scope>
    <source>
        <strain evidence="4">rho-6.2</strain>
    </source>
</reference>
<feature type="domain" description="CAAX prenyl protease 2/Lysostaphin resistance protein A-like" evidence="2">
    <location>
        <begin position="70"/>
        <end position="167"/>
    </location>
</feature>
<dbReference type="PANTHER" id="PTHR36435:SF1">
    <property type="entry name" value="CAAX AMINO TERMINAL PROTEASE FAMILY PROTEIN"/>
    <property type="match status" value="1"/>
</dbReference>
<evidence type="ECO:0000259" key="2">
    <source>
        <dbReference type="Pfam" id="PF02517"/>
    </source>
</evidence>
<keyword evidence="3" id="KW-0614">Plasmid</keyword>
<keyword evidence="1" id="KW-1133">Transmembrane helix</keyword>
<geneLocation type="plasmid" evidence="3 4">
    <name>unnamed1</name>
</geneLocation>